<dbReference type="EMBL" id="MFYX01000097">
    <property type="protein sequence ID" value="OGK03102.1"/>
    <property type="molecule type" value="Genomic_DNA"/>
</dbReference>
<dbReference type="AlphaFoldDB" id="A0A1F7F993"/>
<evidence type="ECO:0000313" key="2">
    <source>
        <dbReference type="Proteomes" id="UP000179243"/>
    </source>
</evidence>
<protein>
    <submittedName>
        <fullName evidence="1">Uncharacterized protein</fullName>
    </submittedName>
</protein>
<dbReference type="Proteomes" id="UP000179243">
    <property type="component" value="Unassembled WGS sequence"/>
</dbReference>
<name>A0A1F7F993_UNCRA</name>
<reference evidence="1 2" key="1">
    <citation type="journal article" date="2016" name="Nat. Commun.">
        <title>Thousands of microbial genomes shed light on interconnected biogeochemical processes in an aquifer system.</title>
        <authorList>
            <person name="Anantharaman K."/>
            <person name="Brown C.T."/>
            <person name="Hug L.A."/>
            <person name="Sharon I."/>
            <person name="Castelle C.J."/>
            <person name="Probst A.J."/>
            <person name="Thomas B.C."/>
            <person name="Singh A."/>
            <person name="Wilkins M.J."/>
            <person name="Karaoz U."/>
            <person name="Brodie E.L."/>
            <person name="Williams K.H."/>
            <person name="Hubbard S.S."/>
            <person name="Banfield J.F."/>
        </authorList>
    </citation>
    <scope>NUCLEOTIDE SEQUENCE [LARGE SCALE GENOMIC DNA]</scope>
</reference>
<organism evidence="1 2">
    <name type="scientific">Candidatus Raymondbacteria bacterium RIFOXYD12_FULL_49_13</name>
    <dbReference type="NCBI Taxonomy" id="1817890"/>
    <lineage>
        <taxon>Bacteria</taxon>
        <taxon>Raymondiibacteriota</taxon>
    </lineage>
</organism>
<sequence>MQSQTQSVSVSKPINSKERITMYDKTMRKLQELAESRVKELNVPAEDQVSRVRVYLARNGHLVAKQLDSIPFSHCLFKHIAPLSELLEVAIDPKLLQVNKEQTREDVLCNRLKLEQYLTQIDLDGKTYYPMGATGSLKEARMWFATEAVTNLIHEFFNDSEASGTYLGILLSQGWEGEFTCNRVGIYSQDKDCDGMGYIRLSYAKEHGIHSQAQVRIIDIENRAAAKGTLLPMDDRLFSGYFGYDKDIAINPTLIKSTNKVFQTCVISVRSLAEFRSMKSSFQILQHISPEGLSILKPAIDARLDDIFTRFKDKDAAVEALKIRLVEQDDTLLADTKLSMLMLSNLPADHPWLVAQLQRLWLEELREIAIGGGICFMSGTAAFDPSLKQGEVRFLNGSVFMNMTDLSGYLFGDCDGDLLPFMIDRESRTAILTRYPVVQSSAILKLRVVGDIPMGMPSNPLAVDVLSNHVKRLAHVNSPETRKKHTPLSNLLSVLLDGSVGGSIGGSTLALAASIAHPGKDDITRELTLYSQQAVLSFKHFVVRQTSISPSKVLKDLGNPAWFDIKPQKLSDFQPVNYPGTVALCWNHVASRIIQEMSILNETKKSPAEFRSLIPIPKSFRRREFVRIYEYFKKYCRHVSSAIESRNEDALDRVIKATEMIGLGMSDTDVALAYHISHMGKGLGSFAIHLNVNKLVKLLGYNVPDLPSLKVLPDPTIFASAPEPFEKQINLCLRKFFVVAA</sequence>
<comment type="caution">
    <text evidence="1">The sequence shown here is derived from an EMBL/GenBank/DDBJ whole genome shotgun (WGS) entry which is preliminary data.</text>
</comment>
<proteinExistence type="predicted"/>
<accession>A0A1F7F993</accession>
<evidence type="ECO:0000313" key="1">
    <source>
        <dbReference type="EMBL" id="OGK03102.1"/>
    </source>
</evidence>
<gene>
    <name evidence="1" type="ORF">A2519_06815</name>
</gene>